<organism evidence="1">
    <name type="scientific">Arion vulgaris</name>
    <dbReference type="NCBI Taxonomy" id="1028688"/>
    <lineage>
        <taxon>Eukaryota</taxon>
        <taxon>Metazoa</taxon>
        <taxon>Spiralia</taxon>
        <taxon>Lophotrochozoa</taxon>
        <taxon>Mollusca</taxon>
        <taxon>Gastropoda</taxon>
        <taxon>Heterobranchia</taxon>
        <taxon>Euthyneura</taxon>
        <taxon>Panpulmonata</taxon>
        <taxon>Eupulmonata</taxon>
        <taxon>Stylommatophora</taxon>
        <taxon>Helicina</taxon>
        <taxon>Arionoidea</taxon>
        <taxon>Arionidae</taxon>
        <taxon>Arion</taxon>
    </lineage>
</organism>
<reference evidence="1" key="1">
    <citation type="submission" date="2014-12" db="EMBL/GenBank/DDBJ databases">
        <title>Insight into the proteome of Arion vulgaris.</title>
        <authorList>
            <person name="Aradska J."/>
            <person name="Bulat T."/>
            <person name="Smidak R."/>
            <person name="Sarate P."/>
            <person name="Gangsoo J."/>
            <person name="Sialana F."/>
            <person name="Bilban M."/>
            <person name="Lubec G."/>
        </authorList>
    </citation>
    <scope>NUCLEOTIDE SEQUENCE</scope>
    <source>
        <tissue evidence="1">Skin</tissue>
    </source>
</reference>
<gene>
    <name evidence="1" type="primary">ORF49198</name>
</gene>
<proteinExistence type="predicted"/>
<sequence>MGNKNANRIWSAQSVELVTYMIQNRNKHDKYYYIISIKFLNVSQFKMLKKLASR</sequence>
<dbReference type="EMBL" id="HACG01016843">
    <property type="protein sequence ID" value="CEK63708.1"/>
    <property type="molecule type" value="Transcribed_RNA"/>
</dbReference>
<evidence type="ECO:0000313" key="1">
    <source>
        <dbReference type="EMBL" id="CEK63708.1"/>
    </source>
</evidence>
<name>A0A0B6Z586_9EUPU</name>
<protein>
    <submittedName>
        <fullName evidence="1">Uncharacterized protein</fullName>
    </submittedName>
</protein>
<dbReference type="AlphaFoldDB" id="A0A0B6Z586"/>
<accession>A0A0B6Z586</accession>